<name>A0ABU6SYN6_9FABA</name>
<protein>
    <submittedName>
        <fullName evidence="2">Uncharacterized protein</fullName>
    </submittedName>
</protein>
<evidence type="ECO:0000313" key="3">
    <source>
        <dbReference type="Proteomes" id="UP001341840"/>
    </source>
</evidence>
<evidence type="ECO:0000256" key="1">
    <source>
        <dbReference type="SAM" id="MobiDB-lite"/>
    </source>
</evidence>
<proteinExistence type="predicted"/>
<evidence type="ECO:0000313" key="2">
    <source>
        <dbReference type="EMBL" id="MED6141579.1"/>
    </source>
</evidence>
<dbReference type="Proteomes" id="UP001341840">
    <property type="component" value="Unassembled WGS sequence"/>
</dbReference>
<dbReference type="EMBL" id="JASCZI010064125">
    <property type="protein sequence ID" value="MED6141579.1"/>
    <property type="molecule type" value="Genomic_DNA"/>
</dbReference>
<sequence length="104" mass="11805">TQSLENKAINEWSIRKNESSKSGKIQYNLDRSHEDLNHPKLYKRAPLKSPSTDLRKRNRPEKPDHPATRSSLEGTLRKVNPRGCNRYGSSGEGRRTGQEAASHP</sequence>
<gene>
    <name evidence="2" type="ORF">PIB30_104857</name>
</gene>
<reference evidence="2 3" key="1">
    <citation type="journal article" date="2023" name="Plants (Basel)">
        <title>Bridging the Gap: Combining Genomics and Transcriptomics Approaches to Understand Stylosanthes scabra, an Orphan Legume from the Brazilian Caatinga.</title>
        <authorList>
            <person name="Ferreira-Neto J.R.C."/>
            <person name="da Silva M.D."/>
            <person name="Binneck E."/>
            <person name="de Melo N.F."/>
            <person name="da Silva R.H."/>
            <person name="de Melo A.L.T.M."/>
            <person name="Pandolfi V."/>
            <person name="Bustamante F.O."/>
            <person name="Brasileiro-Vidal A.C."/>
            <person name="Benko-Iseppon A.M."/>
        </authorList>
    </citation>
    <scope>NUCLEOTIDE SEQUENCE [LARGE SCALE GENOMIC DNA]</scope>
    <source>
        <tissue evidence="2">Leaves</tissue>
    </source>
</reference>
<feature type="non-terminal residue" evidence="2">
    <location>
        <position position="1"/>
    </location>
</feature>
<accession>A0ABU6SYN6</accession>
<keyword evidence="3" id="KW-1185">Reference proteome</keyword>
<feature type="region of interest" description="Disordered" evidence="1">
    <location>
        <begin position="1"/>
        <end position="104"/>
    </location>
</feature>
<comment type="caution">
    <text evidence="2">The sequence shown here is derived from an EMBL/GenBank/DDBJ whole genome shotgun (WGS) entry which is preliminary data.</text>
</comment>
<organism evidence="2 3">
    <name type="scientific">Stylosanthes scabra</name>
    <dbReference type="NCBI Taxonomy" id="79078"/>
    <lineage>
        <taxon>Eukaryota</taxon>
        <taxon>Viridiplantae</taxon>
        <taxon>Streptophyta</taxon>
        <taxon>Embryophyta</taxon>
        <taxon>Tracheophyta</taxon>
        <taxon>Spermatophyta</taxon>
        <taxon>Magnoliopsida</taxon>
        <taxon>eudicotyledons</taxon>
        <taxon>Gunneridae</taxon>
        <taxon>Pentapetalae</taxon>
        <taxon>rosids</taxon>
        <taxon>fabids</taxon>
        <taxon>Fabales</taxon>
        <taxon>Fabaceae</taxon>
        <taxon>Papilionoideae</taxon>
        <taxon>50 kb inversion clade</taxon>
        <taxon>dalbergioids sensu lato</taxon>
        <taxon>Dalbergieae</taxon>
        <taxon>Pterocarpus clade</taxon>
        <taxon>Stylosanthes</taxon>
    </lineage>
</organism>